<keyword evidence="1" id="KW-0812">Transmembrane</keyword>
<organism evidence="3 4">
    <name type="scientific">Legionella massiliensis</name>
    <dbReference type="NCBI Taxonomy" id="1034943"/>
    <lineage>
        <taxon>Bacteria</taxon>
        <taxon>Pseudomonadati</taxon>
        <taxon>Pseudomonadota</taxon>
        <taxon>Gammaproteobacteria</taxon>
        <taxon>Legionellales</taxon>
        <taxon>Legionellaceae</taxon>
        <taxon>Legionella</taxon>
    </lineage>
</organism>
<evidence type="ECO:0000313" key="3">
    <source>
        <dbReference type="EMBL" id="CDZ75981.1"/>
    </source>
</evidence>
<feature type="domain" description="Phosphatidic acid phosphatase type 2/haloperoxidase" evidence="2">
    <location>
        <begin position="63"/>
        <end position="137"/>
    </location>
</feature>
<dbReference type="RefSeq" id="WP_052403066.1">
    <property type="nucleotide sequence ID" value="NZ_CCVW01000001.1"/>
</dbReference>
<accession>A0A078KSE2</accession>
<protein>
    <submittedName>
        <fullName evidence="3">PAP2 superfamily protein</fullName>
    </submittedName>
</protein>
<feature type="transmembrane region" description="Helical" evidence="1">
    <location>
        <begin position="201"/>
        <end position="221"/>
    </location>
</feature>
<dbReference type="Pfam" id="PF01569">
    <property type="entry name" value="PAP2"/>
    <property type="match status" value="1"/>
</dbReference>
<dbReference type="InterPro" id="IPR000326">
    <property type="entry name" value="PAP2/HPO"/>
</dbReference>
<dbReference type="AlphaFoldDB" id="A0A078KSE2"/>
<feature type="transmembrane region" description="Helical" evidence="1">
    <location>
        <begin position="34"/>
        <end position="51"/>
    </location>
</feature>
<feature type="transmembrane region" description="Helical" evidence="1">
    <location>
        <begin position="66"/>
        <end position="85"/>
    </location>
</feature>
<dbReference type="EMBL" id="CCSB01000001">
    <property type="protein sequence ID" value="CDZ75981.1"/>
    <property type="molecule type" value="Genomic_DNA"/>
</dbReference>
<dbReference type="eggNOG" id="ENOG503457A">
    <property type="taxonomic scope" value="Bacteria"/>
</dbReference>
<name>A0A078KSE2_9GAMM</name>
<dbReference type="STRING" id="1034943.BN59_00245"/>
<dbReference type="Gene3D" id="1.20.144.10">
    <property type="entry name" value="Phosphatidic acid phosphatase type 2/haloperoxidase"/>
    <property type="match status" value="1"/>
</dbReference>
<reference evidence="3 4" key="1">
    <citation type="submission" date="2014-06" db="EMBL/GenBank/DDBJ databases">
        <authorList>
            <person name="Urmite Genomes Urmite Genomes"/>
        </authorList>
    </citation>
    <scope>NUCLEOTIDE SEQUENCE [LARGE SCALE GENOMIC DNA]</scope>
</reference>
<proteinExistence type="predicted"/>
<feature type="transmembrane region" description="Helical" evidence="1">
    <location>
        <begin position="6"/>
        <end position="29"/>
    </location>
</feature>
<evidence type="ECO:0000259" key="2">
    <source>
        <dbReference type="Pfam" id="PF01569"/>
    </source>
</evidence>
<feature type="transmembrane region" description="Helical" evidence="1">
    <location>
        <begin position="144"/>
        <end position="162"/>
    </location>
</feature>
<feature type="transmembrane region" description="Helical" evidence="1">
    <location>
        <begin position="92"/>
        <end position="114"/>
    </location>
</feature>
<feature type="transmembrane region" description="Helical" evidence="1">
    <location>
        <begin position="120"/>
        <end position="137"/>
    </location>
</feature>
<feature type="transmembrane region" description="Helical" evidence="1">
    <location>
        <begin position="168"/>
        <end position="189"/>
    </location>
</feature>
<keyword evidence="1" id="KW-0472">Membrane</keyword>
<dbReference type="Proteomes" id="UP000044071">
    <property type="component" value="Unassembled WGS sequence"/>
</dbReference>
<sequence length="264" mass="29877">MIDHLARIFLLFSSDLIIIPLVVIGLIWLNRETFYHATCLILFSMLVNVALKNTFQIPLSPALGKIGYAFPSGHMQFVTVLYAWLALRVKNFWLTMAIVIVLIGVALSLIHFGYHNLYDVVAAVFFAVILIGLYYLADLRWQDSVPWLILLFASLLLIYIVLTSEQIAAHVWMAYYGLWGLISAEKIANRRVVALLRSHKLLATLLCFLAIALISTFFHVVLGQGSPAYLYQLQWLLIGFVLPCVNFCTTGLINRFTRVRQTGP</sequence>
<keyword evidence="1" id="KW-1133">Transmembrane helix</keyword>
<dbReference type="InterPro" id="IPR036938">
    <property type="entry name" value="PAP2/HPO_sf"/>
</dbReference>
<feature type="transmembrane region" description="Helical" evidence="1">
    <location>
        <begin position="233"/>
        <end position="253"/>
    </location>
</feature>
<evidence type="ECO:0000256" key="1">
    <source>
        <dbReference type="SAM" id="Phobius"/>
    </source>
</evidence>
<dbReference type="SUPFAM" id="SSF48317">
    <property type="entry name" value="Acid phosphatase/Vanadium-dependent haloperoxidase"/>
    <property type="match status" value="1"/>
</dbReference>
<gene>
    <name evidence="3" type="ORF">BN59_00245</name>
</gene>
<dbReference type="OrthoDB" id="5652648at2"/>
<keyword evidence="4" id="KW-1185">Reference proteome</keyword>
<evidence type="ECO:0000313" key="4">
    <source>
        <dbReference type="Proteomes" id="UP000044071"/>
    </source>
</evidence>